<accession>D7BFX7</accession>
<gene>
    <name evidence="1" type="ordered locus">Mesil_1802</name>
</gene>
<dbReference type="Pfam" id="PF14539">
    <property type="entry name" value="DUF4442"/>
    <property type="match status" value="1"/>
</dbReference>
<dbReference type="Gene3D" id="3.10.129.10">
    <property type="entry name" value="Hotdog Thioesterase"/>
    <property type="match status" value="1"/>
</dbReference>
<dbReference type="KEGG" id="msv:Mesil_1802"/>
<keyword evidence="2" id="KW-1185">Reference proteome</keyword>
<evidence type="ECO:0000313" key="2">
    <source>
        <dbReference type="Proteomes" id="UP000001916"/>
    </source>
</evidence>
<protein>
    <recommendedName>
        <fullName evidence="3">DUF4442 domain-containing protein</fullName>
    </recommendedName>
</protein>
<evidence type="ECO:0000313" key="1">
    <source>
        <dbReference type="EMBL" id="ADH63680.1"/>
    </source>
</evidence>
<dbReference type="STRING" id="526227.Mesil_1802"/>
<sequence length="174" mass="19960">MTTAFPKAKAESWRTRVWRWGFNLFPAYRGTGGRVTYIAPDWKEVHVALPLNWRTRNYVGTIFGGSLYGAIDPIYMLMLIHVLGPEYIVWDKAATIRFRKPGKATLYARFVLTDEELGAIRTLAAQNPSVDRVYPVELVDKNGVVHASFEKTLYIRKKPENQSKKLEPSIKESR</sequence>
<dbReference type="OrthoDB" id="9814774at2"/>
<dbReference type="InterPro" id="IPR027961">
    <property type="entry name" value="DUF4442"/>
</dbReference>
<evidence type="ECO:0008006" key="3">
    <source>
        <dbReference type="Google" id="ProtNLM"/>
    </source>
</evidence>
<dbReference type="HOGENOM" id="CLU_116159_0_0_0"/>
<proteinExistence type="predicted"/>
<reference evidence="1 2" key="1">
    <citation type="journal article" date="2010" name="Stand. Genomic Sci.">
        <title>Complete genome sequence of Meiothermus silvanus type strain (VI-R2).</title>
        <authorList>
            <person name="Sikorski J."/>
            <person name="Tindall B.J."/>
            <person name="Lowry S."/>
            <person name="Lucas S."/>
            <person name="Nolan M."/>
            <person name="Copeland A."/>
            <person name="Glavina Del Rio T."/>
            <person name="Tice H."/>
            <person name="Cheng J.F."/>
            <person name="Han C."/>
            <person name="Pitluck S."/>
            <person name="Liolios K."/>
            <person name="Ivanova N."/>
            <person name="Mavromatis K."/>
            <person name="Mikhailova N."/>
            <person name="Pati A."/>
            <person name="Goodwin L."/>
            <person name="Chen A."/>
            <person name="Palaniappan K."/>
            <person name="Land M."/>
            <person name="Hauser L."/>
            <person name="Chang Y.J."/>
            <person name="Jeffries C.D."/>
            <person name="Rohde M."/>
            <person name="Goker M."/>
            <person name="Woyke T."/>
            <person name="Bristow J."/>
            <person name="Eisen J.A."/>
            <person name="Markowitz V."/>
            <person name="Hugenholtz P."/>
            <person name="Kyrpides N.C."/>
            <person name="Klenk H.P."/>
            <person name="Lapidus A."/>
        </authorList>
    </citation>
    <scope>NUCLEOTIDE SEQUENCE [LARGE SCALE GENOMIC DNA]</scope>
    <source>
        <strain evidence="2">ATCC 700542 / DSM 9946 / VI-R2</strain>
    </source>
</reference>
<dbReference type="AlphaFoldDB" id="D7BFX7"/>
<dbReference type="eggNOG" id="COG2050">
    <property type="taxonomic scope" value="Bacteria"/>
</dbReference>
<dbReference type="Proteomes" id="UP000001916">
    <property type="component" value="Chromosome"/>
</dbReference>
<dbReference type="InterPro" id="IPR029069">
    <property type="entry name" value="HotDog_dom_sf"/>
</dbReference>
<dbReference type="RefSeq" id="WP_013158237.1">
    <property type="nucleotide sequence ID" value="NC_014212.1"/>
</dbReference>
<organism evidence="1 2">
    <name type="scientific">Allomeiothermus silvanus (strain ATCC 700542 / DSM 9946 / NBRC 106475 / NCIMB 13440 / VI-R2)</name>
    <name type="common">Thermus silvanus</name>
    <dbReference type="NCBI Taxonomy" id="526227"/>
    <lineage>
        <taxon>Bacteria</taxon>
        <taxon>Thermotogati</taxon>
        <taxon>Deinococcota</taxon>
        <taxon>Deinococci</taxon>
        <taxon>Thermales</taxon>
        <taxon>Thermaceae</taxon>
        <taxon>Allomeiothermus</taxon>
    </lineage>
</organism>
<dbReference type="SUPFAM" id="SSF54637">
    <property type="entry name" value="Thioesterase/thiol ester dehydrase-isomerase"/>
    <property type="match status" value="1"/>
</dbReference>
<dbReference type="EMBL" id="CP002042">
    <property type="protein sequence ID" value="ADH63680.1"/>
    <property type="molecule type" value="Genomic_DNA"/>
</dbReference>
<name>D7BFX7_ALLS1</name>